<organism evidence="1 2">
    <name type="scientific">Streptomyces arboris</name>
    <dbReference type="NCBI Taxonomy" id="2600619"/>
    <lineage>
        <taxon>Bacteria</taxon>
        <taxon>Bacillati</taxon>
        <taxon>Actinomycetota</taxon>
        <taxon>Actinomycetes</taxon>
        <taxon>Kitasatosporales</taxon>
        <taxon>Streptomycetaceae</taxon>
        <taxon>Streptomyces</taxon>
    </lineage>
</organism>
<comment type="caution">
    <text evidence="1">The sequence shown here is derived from an EMBL/GenBank/DDBJ whole genome shotgun (WGS) entry which is preliminary data.</text>
</comment>
<dbReference type="RefSeq" id="WP_151512382.1">
    <property type="nucleotide sequence ID" value="NZ_VYUA01000027.1"/>
</dbReference>
<keyword evidence="2" id="KW-1185">Reference proteome</keyword>
<dbReference type="InterPro" id="IPR025851">
    <property type="entry name" value="SUKH-4"/>
</dbReference>
<dbReference type="EMBL" id="VYUA01000027">
    <property type="protein sequence ID" value="KAB2589702.1"/>
    <property type="molecule type" value="Genomic_DNA"/>
</dbReference>
<evidence type="ECO:0000313" key="1">
    <source>
        <dbReference type="EMBL" id="KAB2589702.1"/>
    </source>
</evidence>
<proteinExistence type="predicted"/>
<accession>A0A5N5EM25</accession>
<sequence length="186" mass="20731">MATYDQLTEWAGPGHVTRAGQDVVADWRIPGFMKAQLVEVGIPAAPRLIERVVVQSEAEPVLLTSRGPLYRLTEQADPDDQAEQSSFGVEPETGTVYVALPDRKAWFANSGVGAWLDVLHHYGSRVTTSELLSEPDGPEEYLSEEEEERALAELNQLAEELRATDPEAFNGYEGFLWPGLLDRWLY</sequence>
<evidence type="ECO:0000313" key="2">
    <source>
        <dbReference type="Proteomes" id="UP000326907"/>
    </source>
</evidence>
<protein>
    <recommendedName>
        <fullName evidence="3">SUKH-4 immunity protein</fullName>
    </recommendedName>
</protein>
<gene>
    <name evidence="1" type="ORF">F5983_25445</name>
</gene>
<name>A0A5N5EM25_9ACTN</name>
<dbReference type="Proteomes" id="UP000326907">
    <property type="component" value="Unassembled WGS sequence"/>
</dbReference>
<dbReference type="AlphaFoldDB" id="A0A5N5EM25"/>
<reference evidence="1 2" key="1">
    <citation type="submission" date="2019-09" db="EMBL/GenBank/DDBJ databases">
        <authorList>
            <person name="Liu P."/>
        </authorList>
    </citation>
    <scope>NUCLEOTIDE SEQUENCE [LARGE SCALE GENOMIC DNA]</scope>
    <source>
        <strain evidence="1 2">TRM68085</strain>
    </source>
</reference>
<dbReference type="Pfam" id="PF14435">
    <property type="entry name" value="SUKH-4"/>
    <property type="match status" value="1"/>
</dbReference>
<evidence type="ECO:0008006" key="3">
    <source>
        <dbReference type="Google" id="ProtNLM"/>
    </source>
</evidence>